<dbReference type="AlphaFoldDB" id="A8N421"/>
<dbReference type="PANTHER" id="PTHR12307">
    <property type="entry name" value="PROTEIN PHOSPHATASE 1 REGULATORY SUBUNIT"/>
    <property type="match status" value="1"/>
</dbReference>
<comment type="caution">
    <text evidence="3">The sequence shown here is derived from an EMBL/GenBank/DDBJ whole genome shotgun (WGS) entry which is preliminary data.</text>
</comment>
<accession>A8N421</accession>
<sequence length="488" mass="53317">MPYVAPKTSSIGIIKALRTEEPLACGAEATLSPNRRRPLPQKQRSLDDIPLASPGMPDRPLKSALKSPWSPCDVDLPPQSVFSPECHSRGRQRSKSAPNRPTHLGGDPIQSTAESITPPASSKAVHFPSPDEENLASVRFFKKSGRPVSISRPSEETDTETDGESSASSVNIRYQASAGFMGPFHPGRQSRFVAITRSNRNRTFDTVFPTEKSNLSGPPITNESDPPEYELDTASSSTVPSALFDPTANIHLESVQCRNSVDEKGISTALVGTILVRNVAYEKDVSVRFTLDDWVTTSNVSATYTASLPALPLSFLRSVHGTATPGDCAALLAVATNRDPWDRFTFTIELAPFATNLPSHTLWLAARYSAGHGEWWDNNGGENYRFAFVVKQPPINVAPLVTVPVDREFTSSQSTLQLPHRLATRKQIANSPLPPRTPPSFTSYSFLITQPRFLPSPTLDATFKTFLSKTPRSRASRLERSSVKFTSA</sequence>
<feature type="compositionally biased region" description="Polar residues" evidence="1">
    <location>
        <begin position="211"/>
        <end position="224"/>
    </location>
</feature>
<gene>
    <name evidence="3" type="ORF">CC1G_13023</name>
</gene>
<evidence type="ECO:0000313" key="3">
    <source>
        <dbReference type="EMBL" id="EAU92208.2"/>
    </source>
</evidence>
<name>A8N421_COPC7</name>
<dbReference type="Proteomes" id="UP000001861">
    <property type="component" value="Unassembled WGS sequence"/>
</dbReference>
<feature type="compositionally biased region" description="Polar residues" evidence="1">
    <location>
        <begin position="109"/>
        <end position="120"/>
    </location>
</feature>
<dbReference type="Gene3D" id="2.60.40.2440">
    <property type="entry name" value="Carbohydrate binding type-21 domain"/>
    <property type="match status" value="1"/>
</dbReference>
<proteinExistence type="predicted"/>
<evidence type="ECO:0000313" key="4">
    <source>
        <dbReference type="Proteomes" id="UP000001861"/>
    </source>
</evidence>
<dbReference type="KEGG" id="cci:CC1G_13023"/>
<dbReference type="InParanoid" id="A8N421"/>
<dbReference type="GO" id="GO:0005979">
    <property type="term" value="P:regulation of glycogen biosynthetic process"/>
    <property type="evidence" value="ECO:0007669"/>
    <property type="project" value="TreeGrafter"/>
</dbReference>
<dbReference type="HOGENOM" id="CLU_558983_0_0_1"/>
<protein>
    <recommendedName>
        <fullName evidence="2">CBM21 domain-containing protein</fullName>
    </recommendedName>
</protein>
<feature type="domain" description="CBM21" evidence="2">
    <location>
        <begin position="247"/>
        <end position="387"/>
    </location>
</feature>
<evidence type="ECO:0000259" key="2">
    <source>
        <dbReference type="PROSITE" id="PS51159"/>
    </source>
</evidence>
<dbReference type="PANTHER" id="PTHR12307:SF36">
    <property type="entry name" value="GLYCOGEN-BINDING SUBUNIT 76A"/>
    <property type="match status" value="1"/>
</dbReference>
<dbReference type="InterPro" id="IPR038175">
    <property type="entry name" value="CBM21_dom_sf"/>
</dbReference>
<dbReference type="GeneID" id="6006049"/>
<reference evidence="3 4" key="1">
    <citation type="journal article" date="2010" name="Proc. Natl. Acad. Sci. U.S.A.">
        <title>Insights into evolution of multicellular fungi from the assembled chromosomes of the mushroom Coprinopsis cinerea (Coprinus cinereus).</title>
        <authorList>
            <person name="Stajich J.E."/>
            <person name="Wilke S.K."/>
            <person name="Ahren D."/>
            <person name="Au C.H."/>
            <person name="Birren B.W."/>
            <person name="Borodovsky M."/>
            <person name="Burns C."/>
            <person name="Canback B."/>
            <person name="Casselton L.A."/>
            <person name="Cheng C.K."/>
            <person name="Deng J."/>
            <person name="Dietrich F.S."/>
            <person name="Fargo D.C."/>
            <person name="Farman M.L."/>
            <person name="Gathman A.C."/>
            <person name="Goldberg J."/>
            <person name="Guigo R."/>
            <person name="Hoegger P.J."/>
            <person name="Hooker J.B."/>
            <person name="Huggins A."/>
            <person name="James T.Y."/>
            <person name="Kamada T."/>
            <person name="Kilaru S."/>
            <person name="Kodira C."/>
            <person name="Kues U."/>
            <person name="Kupfer D."/>
            <person name="Kwan H.S."/>
            <person name="Lomsadze A."/>
            <person name="Li W."/>
            <person name="Lilly W.W."/>
            <person name="Ma L.J."/>
            <person name="Mackey A.J."/>
            <person name="Manning G."/>
            <person name="Martin F."/>
            <person name="Muraguchi H."/>
            <person name="Natvig D.O."/>
            <person name="Palmerini H."/>
            <person name="Ramesh M.A."/>
            <person name="Rehmeyer C.J."/>
            <person name="Roe B.A."/>
            <person name="Shenoy N."/>
            <person name="Stanke M."/>
            <person name="Ter-Hovhannisyan V."/>
            <person name="Tunlid A."/>
            <person name="Velagapudi R."/>
            <person name="Vision T.J."/>
            <person name="Zeng Q."/>
            <person name="Zolan M.E."/>
            <person name="Pukkila P.J."/>
        </authorList>
    </citation>
    <scope>NUCLEOTIDE SEQUENCE [LARGE SCALE GENOMIC DNA]</scope>
    <source>
        <strain evidence="4">Okayama-7 / 130 / ATCC MYA-4618 / FGSC 9003</strain>
    </source>
</reference>
<dbReference type="OrthoDB" id="1881at2759"/>
<feature type="region of interest" description="Disordered" evidence="1">
    <location>
        <begin position="27"/>
        <end position="131"/>
    </location>
</feature>
<dbReference type="RefSeq" id="XP_001829616.2">
    <property type="nucleotide sequence ID" value="XM_001829564.2"/>
</dbReference>
<dbReference type="VEuPathDB" id="FungiDB:CC1G_13023"/>
<evidence type="ECO:0000256" key="1">
    <source>
        <dbReference type="SAM" id="MobiDB-lite"/>
    </source>
</evidence>
<dbReference type="GO" id="GO:0000164">
    <property type="term" value="C:protein phosphatase type 1 complex"/>
    <property type="evidence" value="ECO:0007669"/>
    <property type="project" value="TreeGrafter"/>
</dbReference>
<dbReference type="STRING" id="240176.A8N421"/>
<organism evidence="3 4">
    <name type="scientific">Coprinopsis cinerea (strain Okayama-7 / 130 / ATCC MYA-4618 / FGSC 9003)</name>
    <name type="common">Inky cap fungus</name>
    <name type="synonym">Hormographiella aspergillata</name>
    <dbReference type="NCBI Taxonomy" id="240176"/>
    <lineage>
        <taxon>Eukaryota</taxon>
        <taxon>Fungi</taxon>
        <taxon>Dikarya</taxon>
        <taxon>Basidiomycota</taxon>
        <taxon>Agaricomycotina</taxon>
        <taxon>Agaricomycetes</taxon>
        <taxon>Agaricomycetidae</taxon>
        <taxon>Agaricales</taxon>
        <taxon>Agaricineae</taxon>
        <taxon>Psathyrellaceae</taxon>
        <taxon>Coprinopsis</taxon>
    </lineage>
</organism>
<dbReference type="InterPro" id="IPR050782">
    <property type="entry name" value="PP1_regulatory_subunit_3"/>
</dbReference>
<dbReference type="InterPro" id="IPR005036">
    <property type="entry name" value="CBM21_dom"/>
</dbReference>
<keyword evidence="4" id="KW-1185">Reference proteome</keyword>
<dbReference type="EMBL" id="AACS02000001">
    <property type="protein sequence ID" value="EAU92208.2"/>
    <property type="molecule type" value="Genomic_DNA"/>
</dbReference>
<dbReference type="GO" id="GO:0008157">
    <property type="term" value="F:protein phosphatase 1 binding"/>
    <property type="evidence" value="ECO:0007669"/>
    <property type="project" value="TreeGrafter"/>
</dbReference>
<dbReference type="eggNOG" id="KOG3986">
    <property type="taxonomic scope" value="Eukaryota"/>
</dbReference>
<feature type="region of interest" description="Disordered" evidence="1">
    <location>
        <begin position="208"/>
        <end position="234"/>
    </location>
</feature>
<dbReference type="PROSITE" id="PS51159">
    <property type="entry name" value="CBM21"/>
    <property type="match status" value="1"/>
</dbReference>
<dbReference type="Pfam" id="PF03370">
    <property type="entry name" value="CBM_21"/>
    <property type="match status" value="1"/>
</dbReference>
<feature type="region of interest" description="Disordered" evidence="1">
    <location>
        <begin position="145"/>
        <end position="169"/>
    </location>
</feature>
<dbReference type="GO" id="GO:2001069">
    <property type="term" value="F:glycogen binding"/>
    <property type="evidence" value="ECO:0007669"/>
    <property type="project" value="TreeGrafter"/>
</dbReference>